<feature type="domain" description="RdRp catalytic" evidence="4">
    <location>
        <begin position="197"/>
        <end position="308"/>
    </location>
</feature>
<reference evidence="5" key="1">
    <citation type="journal article" date="2016" name="Nature">
        <title>Redefining the invertebrate RNA virosphere.</title>
        <authorList>
            <person name="Shi M."/>
            <person name="Lin X.D."/>
            <person name="Tian J.H."/>
            <person name="Chen L.J."/>
            <person name="Chen X."/>
            <person name="Li C.X."/>
            <person name="Qin X.C."/>
            <person name="Li J."/>
            <person name="Cao J.P."/>
            <person name="Eden J.S."/>
            <person name="Buchmann J."/>
            <person name="Wang W."/>
            <person name="Xu J."/>
            <person name="Holmes E.C."/>
            <person name="Zhang Y.Z."/>
        </authorList>
    </citation>
    <scope>NUCLEOTIDE SEQUENCE</scope>
    <source>
        <strain evidence="5">YYSZX26933</strain>
    </source>
</reference>
<dbReference type="Pfam" id="PF00680">
    <property type="entry name" value="RdRP_1"/>
    <property type="match status" value="1"/>
</dbReference>
<keyword evidence="2" id="KW-0548">Nucleotidyltransferase</keyword>
<evidence type="ECO:0000256" key="1">
    <source>
        <dbReference type="ARBA" id="ARBA00022679"/>
    </source>
</evidence>
<organism evidence="5">
    <name type="scientific">Beihai partiti-like virus 10</name>
    <dbReference type="NCBI Taxonomy" id="1922502"/>
    <lineage>
        <taxon>Viruses</taxon>
        <taxon>Riboviria</taxon>
    </lineage>
</organism>
<dbReference type="GO" id="GO:0003723">
    <property type="term" value="F:RNA binding"/>
    <property type="evidence" value="ECO:0007669"/>
    <property type="project" value="InterPro"/>
</dbReference>
<dbReference type="EMBL" id="KX884242">
    <property type="protein sequence ID" value="APG78357.1"/>
    <property type="molecule type" value="Genomic_RNA"/>
</dbReference>
<keyword evidence="1" id="KW-0808">Transferase</keyword>
<proteinExistence type="predicted"/>
<dbReference type="SUPFAM" id="SSF56672">
    <property type="entry name" value="DNA/RNA polymerases"/>
    <property type="match status" value="1"/>
</dbReference>
<evidence type="ECO:0000256" key="2">
    <source>
        <dbReference type="ARBA" id="ARBA00022695"/>
    </source>
</evidence>
<evidence type="ECO:0000256" key="3">
    <source>
        <dbReference type="ARBA" id="ARBA00022953"/>
    </source>
</evidence>
<evidence type="ECO:0000313" key="5">
    <source>
        <dbReference type="EMBL" id="APG78357.1"/>
    </source>
</evidence>
<keyword evidence="3" id="KW-0693">Viral RNA replication</keyword>
<evidence type="ECO:0000259" key="4">
    <source>
        <dbReference type="PROSITE" id="PS50507"/>
    </source>
</evidence>
<dbReference type="GO" id="GO:0039694">
    <property type="term" value="P:viral RNA genome replication"/>
    <property type="evidence" value="ECO:0007669"/>
    <property type="project" value="InterPro"/>
</dbReference>
<sequence>MLLTSLPEVQSWRSLSRQYRRSAVTKRAYYQWRYDYYKACRRINASIWNDARVSQAVEGVRYRLRKIRGLLPLRLDDTRSTFTDLNKSAGYNKSGAKTKGDIKLAEIREVAKRLREGDLCEEYHSNVGFRSHLVKRNAPDKTRVILVTAGPIVFVEKMFAHPFSEALVQHPYTVWATGFKWDRHGGQLIDHYFKDPSRACSIDFSKFDLSCPNWLKRQIFALIKETFEMEEHEEAIFDSIVETHCDTTVKYGAEQLRMTHGVRSGSAFTHVMGTLISMFLMEYCGVENYICYGDDCIAEADLKWLRFVTNSTSYVIHPTKSKMGELHWLGLKRKGQRWVMEDPDARVAKLFLPEPGKRPYDLATRMQASVLNAGRDPLAGVMLDVLERSGNHALSPTLREELHYWGRTYTEVPFTTIRELYDYMHAEFL</sequence>
<accession>A0A1L3KLT7</accession>
<protein>
    <submittedName>
        <fullName evidence="5">RdRp</fullName>
    </submittedName>
</protein>
<dbReference type="GO" id="GO:0003968">
    <property type="term" value="F:RNA-directed RNA polymerase activity"/>
    <property type="evidence" value="ECO:0007669"/>
    <property type="project" value="InterPro"/>
</dbReference>
<dbReference type="GO" id="GO:0006351">
    <property type="term" value="P:DNA-templated transcription"/>
    <property type="evidence" value="ECO:0007669"/>
    <property type="project" value="InterPro"/>
</dbReference>
<dbReference type="PROSITE" id="PS50507">
    <property type="entry name" value="RDRP_SSRNA_POS"/>
    <property type="match status" value="1"/>
</dbReference>
<name>A0A1L3KLT7_9VIRU</name>
<dbReference type="InterPro" id="IPR001205">
    <property type="entry name" value="RNA-dir_pol_C"/>
</dbReference>
<dbReference type="InterPro" id="IPR007094">
    <property type="entry name" value="RNA-dir_pol_PSvirus"/>
</dbReference>
<dbReference type="InterPro" id="IPR043502">
    <property type="entry name" value="DNA/RNA_pol_sf"/>
</dbReference>